<dbReference type="EMBL" id="JHEH01000033">
    <property type="protein sequence ID" value="KEP68405.1"/>
    <property type="molecule type" value="Genomic_DNA"/>
</dbReference>
<dbReference type="OrthoDB" id="7828060at2"/>
<name>A0A074TE11_9RHOB</name>
<comment type="caution">
    <text evidence="1">The sequence shown here is derived from an EMBL/GenBank/DDBJ whole genome shotgun (WGS) entry which is preliminary data.</text>
</comment>
<accession>A0A074TE11</accession>
<dbReference type="STRING" id="1185766.SAMN05216224_10838"/>
<dbReference type="RefSeq" id="WP_038068614.1">
    <property type="nucleotide sequence ID" value="NZ_FOVB01000008.1"/>
</dbReference>
<dbReference type="eggNOG" id="ENOG502ZCBT">
    <property type="taxonomic scope" value="Bacteria"/>
</dbReference>
<dbReference type="AlphaFoldDB" id="A0A074TE11"/>
<sequence>MSKFAAMELVATGDLPEYDLDANFRLDSHSFLQWEFRRWMASDMRWDGTHECKSMWFELLNLSHLETPVGTLPADLGRLARMIQPKVEAEHFAQLCQLKFGPLHGWERCRCDGDIRLMHPVVMRIVKSAFASRANHAARVEAASASRRLARLTEDVAALAPKLAEDPRKIRWIDDVIQSLIEQRGGARRTPQELHEAVQECFAQMRLGKFPEKEKA</sequence>
<evidence type="ECO:0000313" key="2">
    <source>
        <dbReference type="Proteomes" id="UP000027725"/>
    </source>
</evidence>
<gene>
    <name evidence="1" type="ORF">DL1_11870</name>
</gene>
<reference evidence="1 2" key="1">
    <citation type="submission" date="2014-03" db="EMBL/GenBank/DDBJ databases">
        <title>The draft genome sequence of Thioclava dalianensis DLFJ1-1.</title>
        <authorList>
            <person name="Lai Q."/>
            <person name="Shao Z."/>
        </authorList>
    </citation>
    <scope>NUCLEOTIDE SEQUENCE [LARGE SCALE GENOMIC DNA]</scope>
    <source>
        <strain evidence="1 2">DLFJ1-1</strain>
    </source>
</reference>
<dbReference type="Proteomes" id="UP000027725">
    <property type="component" value="Unassembled WGS sequence"/>
</dbReference>
<protein>
    <submittedName>
        <fullName evidence="1">Uncharacterized protein</fullName>
    </submittedName>
</protein>
<keyword evidence="2" id="KW-1185">Reference proteome</keyword>
<organism evidence="1 2">
    <name type="scientific">Thioclava dalianensis</name>
    <dbReference type="NCBI Taxonomy" id="1185766"/>
    <lineage>
        <taxon>Bacteria</taxon>
        <taxon>Pseudomonadati</taxon>
        <taxon>Pseudomonadota</taxon>
        <taxon>Alphaproteobacteria</taxon>
        <taxon>Rhodobacterales</taxon>
        <taxon>Paracoccaceae</taxon>
        <taxon>Thioclava</taxon>
    </lineage>
</organism>
<proteinExistence type="predicted"/>
<evidence type="ECO:0000313" key="1">
    <source>
        <dbReference type="EMBL" id="KEP68405.1"/>
    </source>
</evidence>